<keyword evidence="2" id="KW-1185">Reference proteome</keyword>
<evidence type="ECO:0000313" key="1">
    <source>
        <dbReference type="EMBL" id="KAG9351469.1"/>
    </source>
</evidence>
<dbReference type="Proteomes" id="UP000824540">
    <property type="component" value="Unassembled WGS sequence"/>
</dbReference>
<organism evidence="1 2">
    <name type="scientific">Albula glossodonta</name>
    <name type="common">roundjaw bonefish</name>
    <dbReference type="NCBI Taxonomy" id="121402"/>
    <lineage>
        <taxon>Eukaryota</taxon>
        <taxon>Metazoa</taxon>
        <taxon>Chordata</taxon>
        <taxon>Craniata</taxon>
        <taxon>Vertebrata</taxon>
        <taxon>Euteleostomi</taxon>
        <taxon>Actinopterygii</taxon>
        <taxon>Neopterygii</taxon>
        <taxon>Teleostei</taxon>
        <taxon>Albuliformes</taxon>
        <taxon>Albulidae</taxon>
        <taxon>Albula</taxon>
    </lineage>
</organism>
<protein>
    <submittedName>
        <fullName evidence="1">Uncharacterized protein</fullName>
    </submittedName>
</protein>
<reference evidence="1" key="1">
    <citation type="thesis" date="2021" institute="BYU ScholarsArchive" country="Provo, UT, USA">
        <title>Applications of and Algorithms for Genome Assembly and Genomic Analyses with an Emphasis on Marine Teleosts.</title>
        <authorList>
            <person name="Pickett B.D."/>
        </authorList>
    </citation>
    <scope>NUCLEOTIDE SEQUENCE</scope>
    <source>
        <strain evidence="1">HI-2016</strain>
    </source>
</reference>
<name>A0A8T2PH17_9TELE</name>
<gene>
    <name evidence="1" type="ORF">JZ751_022719</name>
</gene>
<proteinExistence type="predicted"/>
<dbReference type="EMBL" id="JAFBMS010000006">
    <property type="protein sequence ID" value="KAG9351469.1"/>
    <property type="molecule type" value="Genomic_DNA"/>
</dbReference>
<comment type="caution">
    <text evidence="1">The sequence shown here is derived from an EMBL/GenBank/DDBJ whole genome shotgun (WGS) entry which is preliminary data.</text>
</comment>
<evidence type="ECO:0000313" key="2">
    <source>
        <dbReference type="Proteomes" id="UP000824540"/>
    </source>
</evidence>
<dbReference type="AlphaFoldDB" id="A0A8T2PH17"/>
<accession>A0A8T2PH17</accession>
<sequence>MGLTLAEAELARLDTERVDITAHRGGEVSLRKRQRGTVSTHSGGFSVTAGLSGLEARILNMSGDGAKLARGPRK</sequence>